<feature type="compositionally biased region" description="Low complexity" evidence="12">
    <location>
        <begin position="390"/>
        <end position="405"/>
    </location>
</feature>
<dbReference type="PROSITE" id="PS01054">
    <property type="entry name" value="TRANSALDOLASE_1"/>
    <property type="match status" value="1"/>
</dbReference>
<evidence type="ECO:0000256" key="9">
    <source>
        <dbReference type="ARBA" id="ARBA00023270"/>
    </source>
</evidence>
<comment type="similarity">
    <text evidence="4 11">Belongs to the transaldolase family. Type 2 subfamily.</text>
</comment>
<evidence type="ECO:0000256" key="1">
    <source>
        <dbReference type="ARBA" id="ARBA00003518"/>
    </source>
</evidence>
<protein>
    <recommendedName>
        <fullName evidence="5 11">Transaldolase</fullName>
        <ecNumber evidence="5 11">2.2.1.2</ecNumber>
    </recommendedName>
</protein>
<evidence type="ECO:0000256" key="11">
    <source>
        <dbReference type="HAMAP-Rule" id="MF_00493"/>
    </source>
</evidence>
<feature type="region of interest" description="Disordered" evidence="12">
    <location>
        <begin position="378"/>
        <end position="405"/>
    </location>
</feature>
<evidence type="ECO:0000256" key="4">
    <source>
        <dbReference type="ARBA" id="ARBA00008426"/>
    </source>
</evidence>
<keyword evidence="9 11" id="KW-0704">Schiff base</keyword>
<evidence type="ECO:0000313" key="13">
    <source>
        <dbReference type="EMBL" id="MBL6081726.1"/>
    </source>
</evidence>
<dbReference type="NCBIfam" id="NF002881">
    <property type="entry name" value="PRK03343.1"/>
    <property type="match status" value="1"/>
</dbReference>
<evidence type="ECO:0000256" key="10">
    <source>
        <dbReference type="ARBA" id="ARBA00048810"/>
    </source>
</evidence>
<keyword evidence="7 11" id="KW-0808">Transferase</keyword>
<dbReference type="GO" id="GO:0004801">
    <property type="term" value="F:transaldolase activity"/>
    <property type="evidence" value="ECO:0007669"/>
    <property type="project" value="UniProtKB-EC"/>
</dbReference>
<feature type="active site" description="Schiff-base intermediate with substrate" evidence="11">
    <location>
        <position position="140"/>
    </location>
</feature>
<evidence type="ECO:0000313" key="14">
    <source>
        <dbReference type="Proteomes" id="UP000660885"/>
    </source>
</evidence>
<comment type="subcellular location">
    <subcellularLocation>
        <location evidence="2 11">Cytoplasm</location>
    </subcellularLocation>
</comment>
<sequence>MANALQQLAETGVAVWLDDLSRSRIQSGELARLVEHGGVVGITTNPTIFAKAIGSGTGYEKQVHDLALRGTAVGEAVRLLTAWDVRAACDVLRPAADRTGGRDGRVSIEVDPRIAQDAARTAAEARGLWWLVDRPNLFIKIPATLAGLPAITETLAAGISVNVTLIFSVERYQAVLDAFLAGLEQRLAAGGSLEGLESVASFFVSRIDVEIDRQLDAMAKDGHAEAKGLRGKAATANAQLAYEVYEETLASPRWLTLQAKGGRMQRLLWASTGVKDKAYDDTRYVVELAAPDTVNTMPAATLEAVADHGQPHGNAIAGTYEAARVVFADLQRIGIDFASVVTELEETGLASFAKSWDELIASVTSQLEKAGAEVMPAGAVRPIGDDDKTSGTGPASAAAPQTAAK</sequence>
<dbReference type="PANTHER" id="PTHR10683:SF31">
    <property type="entry name" value="TRANSALDOLASE"/>
    <property type="match status" value="1"/>
</dbReference>
<dbReference type="CDD" id="cd00955">
    <property type="entry name" value="Transaldolase_like"/>
    <property type="match status" value="1"/>
</dbReference>
<evidence type="ECO:0000256" key="8">
    <source>
        <dbReference type="ARBA" id="ARBA00023126"/>
    </source>
</evidence>
<dbReference type="HAMAP" id="MF_00493">
    <property type="entry name" value="Transaldolase_2"/>
    <property type="match status" value="1"/>
</dbReference>
<evidence type="ECO:0000256" key="5">
    <source>
        <dbReference type="ARBA" id="ARBA00013151"/>
    </source>
</evidence>
<keyword evidence="14" id="KW-1185">Reference proteome</keyword>
<dbReference type="PANTHER" id="PTHR10683">
    <property type="entry name" value="TRANSALDOLASE"/>
    <property type="match status" value="1"/>
</dbReference>
<dbReference type="Gene3D" id="3.20.20.70">
    <property type="entry name" value="Aldolase class I"/>
    <property type="match status" value="1"/>
</dbReference>
<dbReference type="Pfam" id="PF00923">
    <property type="entry name" value="TAL_FSA"/>
    <property type="match status" value="1"/>
</dbReference>
<name>A0ABS1UAM2_9PROT</name>
<evidence type="ECO:0000256" key="7">
    <source>
        <dbReference type="ARBA" id="ARBA00022679"/>
    </source>
</evidence>
<dbReference type="PIRSF" id="PIRSF036915">
    <property type="entry name" value="Trnald_Bac_Plnt"/>
    <property type="match status" value="1"/>
</dbReference>
<organism evidence="13 14">
    <name type="scientific">Belnapia arida</name>
    <dbReference type="NCBI Taxonomy" id="2804533"/>
    <lineage>
        <taxon>Bacteria</taxon>
        <taxon>Pseudomonadati</taxon>
        <taxon>Pseudomonadota</taxon>
        <taxon>Alphaproteobacteria</taxon>
        <taxon>Acetobacterales</taxon>
        <taxon>Roseomonadaceae</taxon>
        <taxon>Belnapia</taxon>
    </lineage>
</organism>
<comment type="function">
    <text evidence="1 11">Transaldolase is important for the balance of metabolites in the pentose-phosphate pathway.</text>
</comment>
<proteinExistence type="inferred from homology"/>
<dbReference type="EC" id="2.2.1.2" evidence="5 11"/>
<accession>A0ABS1UAM2</accession>
<dbReference type="InterPro" id="IPR001585">
    <property type="entry name" value="TAL/FSA"/>
</dbReference>
<dbReference type="Proteomes" id="UP000660885">
    <property type="component" value="Unassembled WGS sequence"/>
</dbReference>
<dbReference type="EMBL" id="JAETWB010000034">
    <property type="protein sequence ID" value="MBL6081726.1"/>
    <property type="molecule type" value="Genomic_DNA"/>
</dbReference>
<evidence type="ECO:0000256" key="6">
    <source>
        <dbReference type="ARBA" id="ARBA00022490"/>
    </source>
</evidence>
<dbReference type="InterPro" id="IPR004732">
    <property type="entry name" value="Transaldolase_2"/>
</dbReference>
<dbReference type="InterPro" id="IPR013785">
    <property type="entry name" value="Aldolase_TIM"/>
</dbReference>
<evidence type="ECO:0000256" key="2">
    <source>
        <dbReference type="ARBA" id="ARBA00004496"/>
    </source>
</evidence>
<keyword evidence="6 11" id="KW-0963">Cytoplasm</keyword>
<dbReference type="InterPro" id="IPR018225">
    <property type="entry name" value="Transaldolase_AS"/>
</dbReference>
<comment type="pathway">
    <text evidence="3 11">Carbohydrate degradation; pentose phosphate pathway; D-glyceraldehyde 3-phosphate and beta-D-fructose 6-phosphate from D-ribose 5-phosphate and D-xylulose 5-phosphate (non-oxidative stage): step 2/3.</text>
</comment>
<comment type="catalytic activity">
    <reaction evidence="10 11">
        <text>D-sedoheptulose 7-phosphate + D-glyceraldehyde 3-phosphate = D-erythrose 4-phosphate + beta-D-fructose 6-phosphate</text>
        <dbReference type="Rhea" id="RHEA:17053"/>
        <dbReference type="ChEBI" id="CHEBI:16897"/>
        <dbReference type="ChEBI" id="CHEBI:57483"/>
        <dbReference type="ChEBI" id="CHEBI:57634"/>
        <dbReference type="ChEBI" id="CHEBI:59776"/>
        <dbReference type="EC" id="2.2.1.2"/>
    </reaction>
</comment>
<evidence type="ECO:0000256" key="3">
    <source>
        <dbReference type="ARBA" id="ARBA00004857"/>
    </source>
</evidence>
<dbReference type="NCBIfam" id="TIGR00876">
    <property type="entry name" value="tal_mycobact"/>
    <property type="match status" value="1"/>
</dbReference>
<keyword evidence="8 11" id="KW-0570">Pentose shunt</keyword>
<reference evidence="13 14" key="1">
    <citation type="submission" date="2021-01" db="EMBL/GenBank/DDBJ databases">
        <title>Belnapia mucosa sp. nov. and Belnapia arida sp. nov., isolated from the Tabernas Desert (Almeria, Spain).</title>
        <authorList>
            <person name="Molina-Menor E."/>
            <person name="Vidal-Verdu A."/>
            <person name="Calonge A."/>
            <person name="Satari L."/>
            <person name="Pereto J."/>
            <person name="Porcar M."/>
        </authorList>
    </citation>
    <scope>NUCLEOTIDE SEQUENCE [LARGE SCALE GENOMIC DNA]</scope>
    <source>
        <strain evidence="13 14">T18</strain>
    </source>
</reference>
<dbReference type="SUPFAM" id="SSF51569">
    <property type="entry name" value="Aldolase"/>
    <property type="match status" value="1"/>
</dbReference>
<comment type="caution">
    <text evidence="13">The sequence shown here is derived from an EMBL/GenBank/DDBJ whole genome shotgun (WGS) entry which is preliminary data.</text>
</comment>
<gene>
    <name evidence="11 13" type="primary">tal</name>
    <name evidence="13" type="ORF">JMJ56_27470</name>
</gene>
<evidence type="ECO:0000256" key="12">
    <source>
        <dbReference type="SAM" id="MobiDB-lite"/>
    </source>
</evidence>